<evidence type="ECO:0000313" key="2">
    <source>
        <dbReference type="EMBL" id="MBV0925338.1"/>
    </source>
</evidence>
<feature type="transmembrane region" description="Helical" evidence="1">
    <location>
        <begin position="101"/>
        <end position="119"/>
    </location>
</feature>
<reference evidence="2 3" key="1">
    <citation type="submission" date="2021-06" db="EMBL/GenBank/DDBJ databases">
        <title>New haloarchaea isolates fom saline soil.</title>
        <authorList>
            <person name="Duran-Viseras A."/>
            <person name="Sanchez-Porro C.S."/>
            <person name="Ventosa A."/>
        </authorList>
    </citation>
    <scope>NUCLEOTIDE SEQUENCE [LARGE SCALE GENOMIC DNA]</scope>
    <source>
        <strain evidence="2 3">JCM 183640</strain>
    </source>
</reference>
<feature type="transmembrane region" description="Helical" evidence="1">
    <location>
        <begin position="33"/>
        <end position="56"/>
    </location>
</feature>
<keyword evidence="1" id="KW-0812">Transmembrane</keyword>
<dbReference type="EMBL" id="JAHQXF010000002">
    <property type="protein sequence ID" value="MBV0925338.1"/>
    <property type="molecule type" value="Genomic_DNA"/>
</dbReference>
<evidence type="ECO:0000313" key="3">
    <source>
        <dbReference type="Proteomes" id="UP000766550"/>
    </source>
</evidence>
<feature type="transmembrane region" description="Helical" evidence="1">
    <location>
        <begin position="77"/>
        <end position="95"/>
    </location>
</feature>
<dbReference type="OrthoDB" id="222152at2157"/>
<keyword evidence="1" id="KW-0472">Membrane</keyword>
<gene>
    <name evidence="2" type="ORF">KTS45_14120</name>
</gene>
<proteinExistence type="predicted"/>
<organism evidence="2 3">
    <name type="scientific">Haloarcula limicola</name>
    <dbReference type="NCBI Taxonomy" id="1429915"/>
    <lineage>
        <taxon>Archaea</taxon>
        <taxon>Methanobacteriati</taxon>
        <taxon>Methanobacteriota</taxon>
        <taxon>Stenosarchaea group</taxon>
        <taxon>Halobacteria</taxon>
        <taxon>Halobacteriales</taxon>
        <taxon>Haloarculaceae</taxon>
        <taxon>Haloarcula</taxon>
    </lineage>
</organism>
<dbReference type="AlphaFoldDB" id="A0A8J7YBD4"/>
<keyword evidence="1" id="KW-1133">Transmembrane helix</keyword>
<feature type="transmembrane region" description="Helical" evidence="1">
    <location>
        <begin position="7"/>
        <end position="27"/>
    </location>
</feature>
<name>A0A8J7YBD4_9EURY</name>
<evidence type="ECO:0000256" key="1">
    <source>
        <dbReference type="SAM" id="Phobius"/>
    </source>
</evidence>
<sequence>MRDPLALDALLVVFGGSVAVLTGAVIHADGGSLAVPVAASGVAVTLTAALLARRFASRIDAPDSWWSEPAETPRRRALFALSVMALVFFRFFVLPLLPLDVIFGAAVTTAAVGLVRALTRTLSGSAATA</sequence>
<dbReference type="RefSeq" id="WP_162318170.1">
    <property type="nucleotide sequence ID" value="NZ_JAHQXF010000002.1"/>
</dbReference>
<dbReference type="Proteomes" id="UP000766550">
    <property type="component" value="Unassembled WGS sequence"/>
</dbReference>
<protein>
    <submittedName>
        <fullName evidence="2">Uncharacterized protein</fullName>
    </submittedName>
</protein>
<keyword evidence="3" id="KW-1185">Reference proteome</keyword>
<comment type="caution">
    <text evidence="2">The sequence shown here is derived from an EMBL/GenBank/DDBJ whole genome shotgun (WGS) entry which is preliminary data.</text>
</comment>
<accession>A0A8J7YBD4</accession>